<evidence type="ECO:0000256" key="6">
    <source>
        <dbReference type="ARBA" id="ARBA00022964"/>
    </source>
</evidence>
<comment type="cofactor">
    <cofactor evidence="2">
        <name>Mn(2+)</name>
        <dbReference type="ChEBI" id="CHEBI:29035"/>
    </cofactor>
</comment>
<reference evidence="10 11" key="1">
    <citation type="journal article" date="2020" name="bioRxiv">
        <title>Whole genome comparisons of ergot fungi reveals the divergence and evolution of species within the genus Claviceps are the result of varying mechanisms driving genome evolution and host range expansion.</title>
        <authorList>
            <person name="Wyka S.A."/>
            <person name="Mondo S.J."/>
            <person name="Liu M."/>
            <person name="Dettman J."/>
            <person name="Nalam V."/>
            <person name="Broders K.D."/>
        </authorList>
    </citation>
    <scope>NUCLEOTIDE SEQUENCE [LARGE SCALE GENOMIC DNA]</scope>
    <source>
        <strain evidence="10 11">CCC 1485</strain>
    </source>
</reference>
<name>A0A9P7MEG3_9HYPO</name>
<keyword evidence="6" id="KW-0223">Dioxygenase</keyword>
<evidence type="ECO:0000256" key="2">
    <source>
        <dbReference type="ARBA" id="ARBA00001936"/>
    </source>
</evidence>
<dbReference type="AlphaFoldDB" id="A0A9P7MEG3"/>
<dbReference type="Proteomes" id="UP000706124">
    <property type="component" value="Unassembled WGS sequence"/>
</dbReference>
<dbReference type="SUPFAM" id="SSF48484">
    <property type="entry name" value="Lipoxigenase"/>
    <property type="match status" value="1"/>
</dbReference>
<evidence type="ECO:0000256" key="4">
    <source>
        <dbReference type="ARBA" id="ARBA00021175"/>
    </source>
</evidence>
<dbReference type="PROSITE" id="PS51393">
    <property type="entry name" value="LIPOXYGENASE_3"/>
    <property type="match status" value="1"/>
</dbReference>
<dbReference type="GO" id="GO:0034440">
    <property type="term" value="P:lipid oxidation"/>
    <property type="evidence" value="ECO:0007669"/>
    <property type="project" value="InterPro"/>
</dbReference>
<dbReference type="EC" id="1.13.11.45" evidence="3"/>
<dbReference type="Gene3D" id="3.10.450.60">
    <property type="match status" value="1"/>
</dbReference>
<evidence type="ECO:0000259" key="9">
    <source>
        <dbReference type="PROSITE" id="PS51393"/>
    </source>
</evidence>
<organism evidence="10 11">
    <name type="scientific">Claviceps pazoutovae</name>
    <dbReference type="NCBI Taxonomy" id="1649127"/>
    <lineage>
        <taxon>Eukaryota</taxon>
        <taxon>Fungi</taxon>
        <taxon>Dikarya</taxon>
        <taxon>Ascomycota</taxon>
        <taxon>Pezizomycotina</taxon>
        <taxon>Sordariomycetes</taxon>
        <taxon>Hypocreomycetidae</taxon>
        <taxon>Hypocreales</taxon>
        <taxon>Clavicipitaceae</taxon>
        <taxon>Claviceps</taxon>
    </lineage>
</organism>
<evidence type="ECO:0000256" key="8">
    <source>
        <dbReference type="ARBA" id="ARBA00023211"/>
    </source>
</evidence>
<dbReference type="OrthoDB" id="407298at2759"/>
<comment type="caution">
    <text evidence="10">The sequence shown here is derived from an EMBL/GenBank/DDBJ whole genome shotgun (WGS) entry which is preliminary data.</text>
</comment>
<evidence type="ECO:0000256" key="7">
    <source>
        <dbReference type="ARBA" id="ARBA00023002"/>
    </source>
</evidence>
<evidence type="ECO:0000313" key="10">
    <source>
        <dbReference type="EMBL" id="KAG5939998.1"/>
    </source>
</evidence>
<proteinExistence type="predicted"/>
<dbReference type="Pfam" id="PF00305">
    <property type="entry name" value="Lipoxygenase"/>
    <property type="match status" value="1"/>
</dbReference>
<dbReference type="PANTHER" id="PTHR11771">
    <property type="entry name" value="LIPOXYGENASE"/>
    <property type="match status" value="1"/>
</dbReference>
<dbReference type="EMBL" id="SRPO01000121">
    <property type="protein sequence ID" value="KAG5939998.1"/>
    <property type="molecule type" value="Genomic_DNA"/>
</dbReference>
<accession>A0A9P7MEG3</accession>
<keyword evidence="7" id="KW-0560">Oxidoreductase</keyword>
<dbReference type="InterPro" id="IPR000907">
    <property type="entry name" value="LipOase"/>
</dbReference>
<dbReference type="Gene3D" id="1.20.245.10">
    <property type="entry name" value="Lipoxygenase-1, Domain 5"/>
    <property type="match status" value="1"/>
</dbReference>
<dbReference type="GO" id="GO:0043651">
    <property type="term" value="P:linoleic acid metabolic process"/>
    <property type="evidence" value="ECO:0007669"/>
    <property type="project" value="UniProtKB-ARBA"/>
</dbReference>
<sequence length="701" mass="79001">MIGMALDIDVTEFLGHQREVGLMHRFVKGYDLARFWCNPRQQIRDAHASTLRTGANNKLPSRMRRVMRQRREIEYLGNQLTQHLSGYEDLLRGDNAIDAVSSAEAQVSWAVKLPPALLSSHVVAGSYGNPTQDGGLGKLVLPYQDPNPRGRAESVRIKREGILYGRGPEKGQTAYPAGPLGDALWQADTAALTVDQLRHENLVKQDAAVLLAQLVKIGGLRSLADFSKLYDGQWKTSMGNVIDISFYTNQTSDLYFSMQRLTLNPFVLRRLHPSERLPFAVPDDVARNLTTMTTTQLLRSGRLFYADYSALAKMPLQQGRFAAGCEAYFYISVQDDAWLPLAIKTNRGADLIYTPADAPLDWLFAKMLFGQNDAWDTPWRHLVSTHLVLELPYLAAERCMSENHPVLAMYKKFMLNGFSFRQFLQKKLFAPGTYTDQQYSFSGSTGSNYTAYIYNNAESRFRGNYFPDRLEREGLLNSKFGPPIKHFPFAKDASVIHAAWKTFMRTFVYSTYRKESRVWHDQELACWFEEVKHAGSVDFPPRHHMSRSTLVDILTHVAYLTSVQHQAMNNNDQFISALLPMSPMSFFKPLPTTKGSLTERDIVSMLPNATTAVGQLALSAAFSRPEFVNSDRALLNIFQDQEFYGSLNSQTKAAAAVFQAKMEKLSAEVAGRRFDAEGLCGGAPFIWRALDPRVALWAMTI</sequence>
<evidence type="ECO:0000256" key="5">
    <source>
        <dbReference type="ARBA" id="ARBA00022723"/>
    </source>
</evidence>
<keyword evidence="11" id="KW-1185">Reference proteome</keyword>
<dbReference type="InterPro" id="IPR036226">
    <property type="entry name" value="LipOase_C_sf"/>
</dbReference>
<evidence type="ECO:0000256" key="3">
    <source>
        <dbReference type="ARBA" id="ARBA00013178"/>
    </source>
</evidence>
<keyword evidence="5" id="KW-0479">Metal-binding</keyword>
<feature type="domain" description="Lipoxygenase" evidence="9">
    <location>
        <begin position="126"/>
        <end position="701"/>
    </location>
</feature>
<evidence type="ECO:0000256" key="1">
    <source>
        <dbReference type="ARBA" id="ARBA00000366"/>
    </source>
</evidence>
<gene>
    <name evidence="10" type="ORF">E4U60_000674</name>
</gene>
<evidence type="ECO:0000313" key="11">
    <source>
        <dbReference type="Proteomes" id="UP000706124"/>
    </source>
</evidence>
<dbReference type="GO" id="GO:0046872">
    <property type="term" value="F:metal ion binding"/>
    <property type="evidence" value="ECO:0007669"/>
    <property type="project" value="UniProtKB-KW"/>
</dbReference>
<protein>
    <recommendedName>
        <fullName evidence="4">Manganese lipoxygenase</fullName>
        <ecNumber evidence="3">1.13.11.45</ecNumber>
    </recommendedName>
</protein>
<dbReference type="InterPro" id="IPR013819">
    <property type="entry name" value="LipOase_C"/>
</dbReference>
<keyword evidence="8" id="KW-0464">Manganese</keyword>
<dbReference type="GO" id="GO:0050584">
    <property type="term" value="F:linoleate 11-lipoxygenase activity"/>
    <property type="evidence" value="ECO:0007669"/>
    <property type="project" value="UniProtKB-EC"/>
</dbReference>
<comment type="catalytic activity">
    <reaction evidence="1">
        <text>(9Z,12Z)-octadecadienoate + O2 = (11S)-hydroperoxy-(9Z,12Z)-octadecadienoate</text>
        <dbReference type="Rhea" id="RHEA:18993"/>
        <dbReference type="ChEBI" id="CHEBI:15379"/>
        <dbReference type="ChEBI" id="CHEBI:30245"/>
        <dbReference type="ChEBI" id="CHEBI:57467"/>
        <dbReference type="EC" id="1.13.11.45"/>
    </reaction>
</comment>